<accession>A0AA39TX25</accession>
<name>A0AA39TX25_9AGAR</name>
<comment type="caution">
    <text evidence="1">The sequence shown here is derived from an EMBL/GenBank/DDBJ whole genome shotgun (WGS) entry which is preliminary data.</text>
</comment>
<evidence type="ECO:0000313" key="1">
    <source>
        <dbReference type="EMBL" id="KAK0502781.1"/>
    </source>
</evidence>
<keyword evidence="2" id="KW-1185">Reference proteome</keyword>
<proteinExistence type="predicted"/>
<evidence type="ECO:0000313" key="2">
    <source>
        <dbReference type="Proteomes" id="UP001175228"/>
    </source>
</evidence>
<dbReference type="Proteomes" id="UP001175228">
    <property type="component" value="Unassembled WGS sequence"/>
</dbReference>
<organism evidence="1 2">
    <name type="scientific">Armillaria luteobubalina</name>
    <dbReference type="NCBI Taxonomy" id="153913"/>
    <lineage>
        <taxon>Eukaryota</taxon>
        <taxon>Fungi</taxon>
        <taxon>Dikarya</taxon>
        <taxon>Basidiomycota</taxon>
        <taxon>Agaricomycotina</taxon>
        <taxon>Agaricomycetes</taxon>
        <taxon>Agaricomycetidae</taxon>
        <taxon>Agaricales</taxon>
        <taxon>Marasmiineae</taxon>
        <taxon>Physalacriaceae</taxon>
        <taxon>Armillaria</taxon>
    </lineage>
</organism>
<reference evidence="1" key="1">
    <citation type="submission" date="2023-06" db="EMBL/GenBank/DDBJ databases">
        <authorList>
            <consortium name="Lawrence Berkeley National Laboratory"/>
            <person name="Ahrendt S."/>
            <person name="Sahu N."/>
            <person name="Indic B."/>
            <person name="Wong-Bajracharya J."/>
            <person name="Merenyi Z."/>
            <person name="Ke H.-M."/>
            <person name="Monk M."/>
            <person name="Kocsube S."/>
            <person name="Drula E."/>
            <person name="Lipzen A."/>
            <person name="Balint B."/>
            <person name="Henrissat B."/>
            <person name="Andreopoulos B."/>
            <person name="Martin F.M."/>
            <person name="Harder C.B."/>
            <person name="Rigling D."/>
            <person name="Ford K.L."/>
            <person name="Foster G.D."/>
            <person name="Pangilinan J."/>
            <person name="Papanicolaou A."/>
            <person name="Barry K."/>
            <person name="LaButti K."/>
            <person name="Viragh M."/>
            <person name="Koriabine M."/>
            <person name="Yan M."/>
            <person name="Riley R."/>
            <person name="Champramary S."/>
            <person name="Plett K.L."/>
            <person name="Tsai I.J."/>
            <person name="Slot J."/>
            <person name="Sipos G."/>
            <person name="Plett J."/>
            <person name="Nagy L.G."/>
            <person name="Grigoriev I.V."/>
        </authorList>
    </citation>
    <scope>NUCLEOTIDE SEQUENCE</scope>
    <source>
        <strain evidence="1">HWK02</strain>
    </source>
</reference>
<sequence length="210" mass="23131">MSSVVLPSRGQCTQVTDNLQFCQCLSFVSTVDQHICDRCGHGIHAHRDYVSMFVHHCPVMNCAAYFPKTARVQACTCTASLIEHMPVVNVYRPPATLAYGADTLPSNVDAINGSFTPAPMPAPSTNDAPSHSHGDILVLAPQPIFQTAFMSQIDTHSHSEAENSYTVHYQNDNSNIIHDDQDSGARFHKDYSTTYVPEHDAEAWADHRST</sequence>
<protein>
    <submittedName>
        <fullName evidence="1">Uncharacterized protein</fullName>
    </submittedName>
</protein>
<gene>
    <name evidence="1" type="ORF">EDD18DRAFT_606428</name>
</gene>
<dbReference type="AlphaFoldDB" id="A0AA39TX25"/>
<dbReference type="EMBL" id="JAUEPU010000004">
    <property type="protein sequence ID" value="KAK0502781.1"/>
    <property type="molecule type" value="Genomic_DNA"/>
</dbReference>